<accession>A0A839SBT1</accession>
<evidence type="ECO:0000313" key="2">
    <source>
        <dbReference type="Proteomes" id="UP000539265"/>
    </source>
</evidence>
<gene>
    <name evidence="1" type="ORF">FHS11_000780</name>
</gene>
<dbReference type="RefSeq" id="WP_096357060.1">
    <property type="nucleotide sequence ID" value="NZ_AP017313.1"/>
</dbReference>
<keyword evidence="2" id="KW-1185">Reference proteome</keyword>
<organism evidence="1 2">
    <name type="scientific">Mucilaginibacter gotjawali</name>
    <dbReference type="NCBI Taxonomy" id="1550579"/>
    <lineage>
        <taxon>Bacteria</taxon>
        <taxon>Pseudomonadati</taxon>
        <taxon>Bacteroidota</taxon>
        <taxon>Sphingobacteriia</taxon>
        <taxon>Sphingobacteriales</taxon>
        <taxon>Sphingobacteriaceae</taxon>
        <taxon>Mucilaginibacter</taxon>
    </lineage>
</organism>
<comment type="caution">
    <text evidence="1">The sequence shown here is derived from an EMBL/GenBank/DDBJ whole genome shotgun (WGS) entry which is preliminary data.</text>
</comment>
<protein>
    <submittedName>
        <fullName evidence="1">Uncharacterized protein</fullName>
    </submittedName>
</protein>
<name>A0A839SBT1_9SPHI</name>
<sequence length="362" mass="42363">MNAPSTSFAPAPMYEKELKREKLKRKINSFILRKIDGTPLQFRLYRAYWHYKLNSNKKAINAEFKSTHFLTQKPNYGAGIGHQLANWNSGLYFSGLFKVRFAHFPFSTAKWENFLGFGEGELLAPPFFTDKRFKVVRLPRFNSIKKEEIQLIGDIINSYERPFILFLLEIDQGYVNQFDTYQLLSEKFFKAKARKNDRLIFSPEKFNIAIHIRRRMKIETEEVWKERGLNNDYYATILRKVLALLKHNKIAEVYLFSQGNINDFPEFKEFDNIHYCMDMGPEDSVLHMINADLLISSKSSFSYKPALISRHIQICPASFWHGYPSSSNYILADNSGDFKKAQLSEQLYSSEKLKGIYNSKPQ</sequence>
<dbReference type="AlphaFoldDB" id="A0A839SBT1"/>
<proteinExistence type="predicted"/>
<reference evidence="1" key="1">
    <citation type="submission" date="2020-08" db="EMBL/GenBank/DDBJ databases">
        <title>Genomic Encyclopedia of Type Strains, Phase III (KMG-III): the genomes of soil and plant-associated and newly described type strains.</title>
        <authorList>
            <person name="Whitman W."/>
        </authorList>
    </citation>
    <scope>NUCLEOTIDE SEQUENCE [LARGE SCALE GENOMIC DNA]</scope>
    <source>
        <strain evidence="1">CECT 8628</strain>
    </source>
</reference>
<dbReference type="Proteomes" id="UP000539265">
    <property type="component" value="Unassembled WGS sequence"/>
</dbReference>
<dbReference type="EMBL" id="JACHWX010000002">
    <property type="protein sequence ID" value="MBB3054370.1"/>
    <property type="molecule type" value="Genomic_DNA"/>
</dbReference>
<evidence type="ECO:0000313" key="1">
    <source>
        <dbReference type="EMBL" id="MBB3054370.1"/>
    </source>
</evidence>
<dbReference type="OrthoDB" id="2039912at2"/>